<keyword evidence="7" id="KW-1185">Reference proteome</keyword>
<evidence type="ECO:0000256" key="4">
    <source>
        <dbReference type="ARBA" id="ARBA00023163"/>
    </source>
</evidence>
<dbReference type="InterPro" id="IPR000847">
    <property type="entry name" value="LysR_HTH_N"/>
</dbReference>
<reference evidence="6 7" key="1">
    <citation type="submission" date="2020-08" db="EMBL/GenBank/DDBJ databases">
        <title>Genomic Encyclopedia of Type Strains, Phase IV (KMG-IV): sequencing the most valuable type-strain genomes for metagenomic binning, comparative biology and taxonomic classification.</title>
        <authorList>
            <person name="Goeker M."/>
        </authorList>
    </citation>
    <scope>NUCLEOTIDE SEQUENCE [LARGE SCALE GENOMIC DNA]</scope>
    <source>
        <strain evidence="6 7">DSM 18233</strain>
    </source>
</reference>
<dbReference type="AlphaFoldDB" id="A0A840REU7"/>
<comment type="caution">
    <text evidence="6">The sequence shown here is derived from an EMBL/GenBank/DDBJ whole genome shotgun (WGS) entry which is preliminary data.</text>
</comment>
<dbReference type="InterPro" id="IPR036390">
    <property type="entry name" value="WH_DNA-bd_sf"/>
</dbReference>
<dbReference type="InterPro" id="IPR005119">
    <property type="entry name" value="LysR_subst-bd"/>
</dbReference>
<evidence type="ECO:0000313" key="6">
    <source>
        <dbReference type="EMBL" id="MBB5190910.1"/>
    </source>
</evidence>
<dbReference type="PRINTS" id="PR00039">
    <property type="entry name" value="HTHLYSR"/>
</dbReference>
<dbReference type="GO" id="GO:0003700">
    <property type="term" value="F:DNA-binding transcription factor activity"/>
    <property type="evidence" value="ECO:0007669"/>
    <property type="project" value="InterPro"/>
</dbReference>
<feature type="domain" description="HTH lysR-type" evidence="5">
    <location>
        <begin position="1"/>
        <end position="58"/>
    </location>
</feature>
<dbReference type="PANTHER" id="PTHR30346:SF28">
    <property type="entry name" value="HTH-TYPE TRANSCRIPTIONAL REGULATOR CYNR"/>
    <property type="match status" value="1"/>
</dbReference>
<dbReference type="Pfam" id="PF03466">
    <property type="entry name" value="LysR_substrate"/>
    <property type="match status" value="1"/>
</dbReference>
<name>A0A840REU7_9NEIS</name>
<evidence type="ECO:0000256" key="2">
    <source>
        <dbReference type="ARBA" id="ARBA00023015"/>
    </source>
</evidence>
<dbReference type="GO" id="GO:0003677">
    <property type="term" value="F:DNA binding"/>
    <property type="evidence" value="ECO:0007669"/>
    <property type="project" value="UniProtKB-KW"/>
</dbReference>
<dbReference type="InterPro" id="IPR036388">
    <property type="entry name" value="WH-like_DNA-bd_sf"/>
</dbReference>
<sequence length="293" mass="31279">MELRDLRAFVTLADLLHFTEAAERLHVTQSALSKQIRRLEDNLGGALFSRSNAGTRLTPLGRDLQADARKLVNAADALGHKARASLNGSAGTLRIGFGVGTKLFVPAAISRFRLERPGVEITLNDLSSHHQVQALIEGRLDLAFCRLPAPEGWPHLPVVAARFMAVIPASWSPALSLPELASQPVSIIEHHRAPAFHTHLMNYLAGKGLRIAHIQPVQDFVSVVALAAAGVAWGVVPSSTSIDDPGVRVIPLQDEAASWLIGLMRPPGESSALVEAFWGLVAGMLEDGGLPAA</sequence>
<dbReference type="GO" id="GO:0032993">
    <property type="term" value="C:protein-DNA complex"/>
    <property type="evidence" value="ECO:0007669"/>
    <property type="project" value="TreeGrafter"/>
</dbReference>
<evidence type="ECO:0000313" key="7">
    <source>
        <dbReference type="Proteomes" id="UP000543030"/>
    </source>
</evidence>
<dbReference type="SUPFAM" id="SSF46785">
    <property type="entry name" value="Winged helix' DNA-binding domain"/>
    <property type="match status" value="1"/>
</dbReference>
<keyword evidence="2" id="KW-0805">Transcription regulation</keyword>
<dbReference type="Pfam" id="PF00126">
    <property type="entry name" value="HTH_1"/>
    <property type="match status" value="1"/>
</dbReference>
<proteinExistence type="inferred from homology"/>
<accession>A0A840REU7</accession>
<dbReference type="Gene3D" id="3.40.190.10">
    <property type="entry name" value="Periplasmic binding protein-like II"/>
    <property type="match status" value="2"/>
</dbReference>
<dbReference type="SUPFAM" id="SSF53850">
    <property type="entry name" value="Periplasmic binding protein-like II"/>
    <property type="match status" value="1"/>
</dbReference>
<dbReference type="Gene3D" id="1.10.10.10">
    <property type="entry name" value="Winged helix-like DNA-binding domain superfamily/Winged helix DNA-binding domain"/>
    <property type="match status" value="1"/>
</dbReference>
<dbReference type="EMBL" id="JACHHN010000003">
    <property type="protein sequence ID" value="MBB5190910.1"/>
    <property type="molecule type" value="Genomic_DNA"/>
</dbReference>
<keyword evidence="4" id="KW-0804">Transcription</keyword>
<dbReference type="PANTHER" id="PTHR30346">
    <property type="entry name" value="TRANSCRIPTIONAL DUAL REGULATOR HCAR-RELATED"/>
    <property type="match status" value="1"/>
</dbReference>
<comment type="similarity">
    <text evidence="1">Belongs to the LysR transcriptional regulatory family.</text>
</comment>
<keyword evidence="3 6" id="KW-0238">DNA-binding</keyword>
<evidence type="ECO:0000256" key="1">
    <source>
        <dbReference type="ARBA" id="ARBA00009437"/>
    </source>
</evidence>
<dbReference type="CDD" id="cd08414">
    <property type="entry name" value="PBP2_LTTR_aromatics_like"/>
    <property type="match status" value="1"/>
</dbReference>
<protein>
    <submittedName>
        <fullName evidence="6">DNA-binding transcriptional LysR family regulator</fullName>
    </submittedName>
</protein>
<dbReference type="PROSITE" id="PS50931">
    <property type="entry name" value="HTH_LYSR"/>
    <property type="match status" value="1"/>
</dbReference>
<dbReference type="FunFam" id="1.10.10.10:FF:000001">
    <property type="entry name" value="LysR family transcriptional regulator"/>
    <property type="match status" value="1"/>
</dbReference>
<dbReference type="RefSeq" id="WP_184099381.1">
    <property type="nucleotide sequence ID" value="NZ_JACHHN010000003.1"/>
</dbReference>
<organism evidence="6 7">
    <name type="scientific">Silvimonas terrae</name>
    <dbReference type="NCBI Taxonomy" id="300266"/>
    <lineage>
        <taxon>Bacteria</taxon>
        <taxon>Pseudomonadati</taxon>
        <taxon>Pseudomonadota</taxon>
        <taxon>Betaproteobacteria</taxon>
        <taxon>Neisseriales</taxon>
        <taxon>Chitinibacteraceae</taxon>
        <taxon>Silvimonas</taxon>
    </lineage>
</organism>
<dbReference type="Proteomes" id="UP000543030">
    <property type="component" value="Unassembled WGS sequence"/>
</dbReference>
<evidence type="ECO:0000256" key="3">
    <source>
        <dbReference type="ARBA" id="ARBA00023125"/>
    </source>
</evidence>
<evidence type="ECO:0000259" key="5">
    <source>
        <dbReference type="PROSITE" id="PS50931"/>
    </source>
</evidence>
<gene>
    <name evidence="6" type="ORF">HNQ50_001633</name>
</gene>